<evidence type="ECO:0000313" key="6">
    <source>
        <dbReference type="EMBL" id="DAD99515.1"/>
    </source>
</evidence>
<feature type="domain" description="Mannosyl-glycoprotein endo-beta-N-acetylglucosamidase-like" evidence="4">
    <location>
        <begin position="174"/>
        <end position="327"/>
    </location>
</feature>
<dbReference type="GO" id="GO:0001897">
    <property type="term" value="P:symbiont-mediated cytolysis of host cell"/>
    <property type="evidence" value="ECO:0007669"/>
    <property type="project" value="UniProtKB-ARBA"/>
</dbReference>
<evidence type="ECO:0000259" key="4">
    <source>
        <dbReference type="SMART" id="SM00047"/>
    </source>
</evidence>
<keyword evidence="1" id="KW-0929">Antimicrobial</keyword>
<dbReference type="PANTHER" id="PTHR33308:SF9">
    <property type="entry name" value="PEPTIDOGLYCAN HYDROLASE FLGJ"/>
    <property type="match status" value="1"/>
</dbReference>
<evidence type="ECO:0000259" key="5">
    <source>
        <dbReference type="SMART" id="SM00644"/>
    </source>
</evidence>
<dbReference type="GO" id="GO:0042742">
    <property type="term" value="P:defense response to bacterium"/>
    <property type="evidence" value="ECO:0007669"/>
    <property type="project" value="UniProtKB-KW"/>
</dbReference>
<dbReference type="Gene3D" id="1.10.530.10">
    <property type="match status" value="1"/>
</dbReference>
<accession>A0A8S5NZX6</accession>
<evidence type="ECO:0000256" key="3">
    <source>
        <dbReference type="ARBA" id="ARBA00022801"/>
    </source>
</evidence>
<dbReference type="SMART" id="SM00047">
    <property type="entry name" value="LYZ2"/>
    <property type="match status" value="1"/>
</dbReference>
<dbReference type="SUPFAM" id="SSF55846">
    <property type="entry name" value="N-acetylmuramoyl-L-alanine amidase-like"/>
    <property type="match status" value="1"/>
</dbReference>
<dbReference type="InterPro" id="IPR002901">
    <property type="entry name" value="MGlyc_endo_b_GlcNAc-like_dom"/>
</dbReference>
<dbReference type="GO" id="GO:0008745">
    <property type="term" value="F:N-acetylmuramoyl-L-alanine amidase activity"/>
    <property type="evidence" value="ECO:0007669"/>
    <property type="project" value="InterPro"/>
</dbReference>
<dbReference type="PANTHER" id="PTHR33308">
    <property type="entry name" value="PEPTIDOGLYCAN HYDROLASE FLGJ"/>
    <property type="match status" value="1"/>
</dbReference>
<dbReference type="SMART" id="SM00644">
    <property type="entry name" value="Ami_2"/>
    <property type="match status" value="1"/>
</dbReference>
<dbReference type="Pfam" id="PF01832">
    <property type="entry name" value="Glucosaminidase"/>
    <property type="match status" value="1"/>
</dbReference>
<organism evidence="6">
    <name type="scientific">Siphoviridae sp. ctckI12</name>
    <dbReference type="NCBI Taxonomy" id="2825574"/>
    <lineage>
        <taxon>Viruses</taxon>
        <taxon>Duplodnaviria</taxon>
        <taxon>Heunggongvirae</taxon>
        <taxon>Uroviricota</taxon>
        <taxon>Caudoviricetes</taxon>
    </lineage>
</organism>
<evidence type="ECO:0000256" key="1">
    <source>
        <dbReference type="ARBA" id="ARBA00022529"/>
    </source>
</evidence>
<dbReference type="EMBL" id="BK015287">
    <property type="protein sequence ID" value="DAD99515.1"/>
    <property type="molecule type" value="Genomic_DNA"/>
</dbReference>
<keyword evidence="3" id="KW-0378">Hydrolase</keyword>
<reference evidence="6" key="1">
    <citation type="journal article" date="2021" name="Proc. Natl. Acad. Sci. U.S.A.">
        <title>A Catalog of Tens of Thousands of Viruses from Human Metagenomes Reveals Hidden Associations with Chronic Diseases.</title>
        <authorList>
            <person name="Tisza M.J."/>
            <person name="Buck C.B."/>
        </authorList>
    </citation>
    <scope>NUCLEOTIDE SEQUENCE</scope>
    <source>
        <strain evidence="6">CtckI12</strain>
    </source>
</reference>
<proteinExistence type="predicted"/>
<protein>
    <submittedName>
        <fullName evidence="6">Muramidase (Flagellum-specific)</fullName>
    </submittedName>
</protein>
<dbReference type="InterPro" id="IPR002502">
    <property type="entry name" value="Amidase_domain"/>
</dbReference>
<dbReference type="Gene3D" id="4.10.80.30">
    <property type="entry name" value="DNA polymerase, domain 6"/>
    <property type="match status" value="1"/>
</dbReference>
<name>A0A8S5NZX6_9CAUD</name>
<dbReference type="GO" id="GO:0009253">
    <property type="term" value="P:peptidoglycan catabolic process"/>
    <property type="evidence" value="ECO:0007669"/>
    <property type="project" value="InterPro"/>
</dbReference>
<sequence>MSDSALAVYTAISPNCNRPRSQPISKITVHHMAGNMTLESFGALVGKPSRQMSANYAIESSGRIGLFCHEADRSWCSSSPWNDHRAITIEVANDSGAPDWHVSDKAYAALLDLCTDICRRNGIKELTYTGDKNGSLTMHCFYAATACPGPYLKSKFPGIAAQVTKRLKGDVADAEPAKTNEENFISVMAEKCQSRCLNAHLLPSLCIAQACLESAYGTSELAVQANNLFGIKASNWSGRVYNKATKEWDGSKYITITAGFRAYDTMVACVEDYIKKLTTMPRYSNLVGCTDINKACEYIRADGWATSPTYTSSLLAVVKQFNLTRYDAAIKEDKPAAPTHQEVWLDHVVLPNAAAMEFYAVAKKYNLDNDRAYHAKFVEV</sequence>
<feature type="domain" description="N-acetylmuramoyl-L-alanine amidase" evidence="5">
    <location>
        <begin position="13"/>
        <end position="149"/>
    </location>
</feature>
<evidence type="ECO:0000256" key="2">
    <source>
        <dbReference type="ARBA" id="ARBA00022638"/>
    </source>
</evidence>
<dbReference type="GO" id="GO:0004040">
    <property type="term" value="F:amidase activity"/>
    <property type="evidence" value="ECO:0007669"/>
    <property type="project" value="InterPro"/>
</dbReference>
<dbReference type="Gene3D" id="3.40.80.10">
    <property type="entry name" value="Peptidoglycan recognition protein-like"/>
    <property type="match status" value="1"/>
</dbReference>
<dbReference type="InterPro" id="IPR036505">
    <property type="entry name" value="Amidase/PGRP_sf"/>
</dbReference>
<dbReference type="InterPro" id="IPR051056">
    <property type="entry name" value="Glycosyl_Hydrolase_73"/>
</dbReference>
<keyword evidence="2" id="KW-0081">Bacteriolytic enzyme</keyword>
<dbReference type="Pfam" id="PF01510">
    <property type="entry name" value="Amidase_2"/>
    <property type="match status" value="1"/>
</dbReference>